<evidence type="ECO:0000256" key="6">
    <source>
        <dbReference type="ARBA" id="ARBA00023242"/>
    </source>
</evidence>
<feature type="domain" description="ZAD" evidence="11">
    <location>
        <begin position="11"/>
        <end position="92"/>
    </location>
</feature>
<feature type="compositionally biased region" description="Polar residues" evidence="9">
    <location>
        <begin position="656"/>
        <end position="669"/>
    </location>
</feature>
<evidence type="ECO:0000259" key="10">
    <source>
        <dbReference type="PROSITE" id="PS50157"/>
    </source>
</evidence>
<comment type="subcellular location">
    <subcellularLocation>
        <location evidence="1">Nucleus</location>
    </subcellularLocation>
</comment>
<feature type="binding site" evidence="8">
    <location>
        <position position="68"/>
    </location>
    <ligand>
        <name>Zn(2+)</name>
        <dbReference type="ChEBI" id="CHEBI:29105"/>
    </ligand>
</feature>
<dbReference type="InterPro" id="IPR012934">
    <property type="entry name" value="Znf_AD"/>
</dbReference>
<dbReference type="PROSITE" id="PS51915">
    <property type="entry name" value="ZAD"/>
    <property type="match status" value="1"/>
</dbReference>
<dbReference type="SUPFAM" id="SSF57667">
    <property type="entry name" value="beta-beta-alpha zinc fingers"/>
    <property type="match status" value="4"/>
</dbReference>
<evidence type="ECO:0008006" key="14">
    <source>
        <dbReference type="Google" id="ProtNLM"/>
    </source>
</evidence>
<dbReference type="PROSITE" id="PS00028">
    <property type="entry name" value="ZINC_FINGER_C2H2_1"/>
    <property type="match status" value="5"/>
</dbReference>
<feature type="domain" description="C2H2-type" evidence="10">
    <location>
        <begin position="441"/>
        <end position="468"/>
    </location>
</feature>
<keyword evidence="13" id="KW-1185">Reference proteome</keyword>
<feature type="domain" description="C2H2-type" evidence="10">
    <location>
        <begin position="384"/>
        <end position="411"/>
    </location>
</feature>
<dbReference type="PROSITE" id="PS50157">
    <property type="entry name" value="ZINC_FINGER_C2H2_2"/>
    <property type="match status" value="5"/>
</dbReference>
<dbReference type="Gene3D" id="3.30.160.60">
    <property type="entry name" value="Classic Zinc Finger"/>
    <property type="match status" value="4"/>
</dbReference>
<dbReference type="PANTHER" id="PTHR24406">
    <property type="entry name" value="TRANSCRIPTIONAL REPRESSOR CTCFL-RELATED"/>
    <property type="match status" value="1"/>
</dbReference>
<feature type="compositionally biased region" description="Basic residues" evidence="9">
    <location>
        <begin position="305"/>
        <end position="316"/>
    </location>
</feature>
<feature type="compositionally biased region" description="Acidic residues" evidence="9">
    <location>
        <begin position="286"/>
        <end position="297"/>
    </location>
</feature>
<feature type="domain" description="C2H2-type" evidence="10">
    <location>
        <begin position="526"/>
        <end position="553"/>
    </location>
</feature>
<feature type="region of interest" description="Disordered" evidence="9">
    <location>
        <begin position="284"/>
        <end position="323"/>
    </location>
</feature>
<keyword evidence="3" id="KW-0677">Repeat</keyword>
<feature type="binding site" evidence="8">
    <location>
        <position position="65"/>
    </location>
    <ligand>
        <name>Zn(2+)</name>
        <dbReference type="ChEBI" id="CHEBI:29105"/>
    </ligand>
</feature>
<dbReference type="InterPro" id="IPR050888">
    <property type="entry name" value="ZnF_C2H2-type_TF"/>
</dbReference>
<keyword evidence="5 8" id="KW-0862">Zinc</keyword>
<protein>
    <recommendedName>
        <fullName evidence="14">C2h2-type zn-finger protein</fullName>
    </recommendedName>
</protein>
<evidence type="ECO:0000313" key="12">
    <source>
        <dbReference type="EnsemblMetazoa" id="AALFPA23_015695.P22883"/>
    </source>
</evidence>
<dbReference type="SMART" id="SM00355">
    <property type="entry name" value="ZnF_C2H2"/>
    <property type="match status" value="10"/>
</dbReference>
<evidence type="ECO:0000256" key="7">
    <source>
        <dbReference type="PROSITE-ProRule" id="PRU00042"/>
    </source>
</evidence>
<proteinExistence type="predicted"/>
<feature type="region of interest" description="Disordered" evidence="9">
    <location>
        <begin position="192"/>
        <end position="226"/>
    </location>
</feature>
<evidence type="ECO:0000256" key="1">
    <source>
        <dbReference type="ARBA" id="ARBA00004123"/>
    </source>
</evidence>
<dbReference type="InterPro" id="IPR013087">
    <property type="entry name" value="Znf_C2H2_type"/>
</dbReference>
<keyword evidence="4 7" id="KW-0863">Zinc-finger</keyword>
<organism evidence="12 13">
    <name type="scientific">Aedes albopictus</name>
    <name type="common">Asian tiger mosquito</name>
    <name type="synonym">Stegomyia albopicta</name>
    <dbReference type="NCBI Taxonomy" id="7160"/>
    <lineage>
        <taxon>Eukaryota</taxon>
        <taxon>Metazoa</taxon>
        <taxon>Ecdysozoa</taxon>
        <taxon>Arthropoda</taxon>
        <taxon>Hexapoda</taxon>
        <taxon>Insecta</taxon>
        <taxon>Pterygota</taxon>
        <taxon>Neoptera</taxon>
        <taxon>Endopterygota</taxon>
        <taxon>Diptera</taxon>
        <taxon>Nematocera</taxon>
        <taxon>Culicoidea</taxon>
        <taxon>Culicidae</taxon>
        <taxon>Culicinae</taxon>
        <taxon>Aedini</taxon>
        <taxon>Aedes</taxon>
        <taxon>Stegomyia</taxon>
    </lineage>
</organism>
<feature type="binding site" evidence="8">
    <location>
        <position position="16"/>
    </location>
    <ligand>
        <name>Zn(2+)</name>
        <dbReference type="ChEBI" id="CHEBI:29105"/>
    </ligand>
</feature>
<dbReference type="SMART" id="SM00868">
    <property type="entry name" value="zf-AD"/>
    <property type="match status" value="1"/>
</dbReference>
<dbReference type="RefSeq" id="XP_029732453.1">
    <property type="nucleotide sequence ID" value="XM_029876593.2"/>
</dbReference>
<dbReference type="InterPro" id="IPR036236">
    <property type="entry name" value="Znf_C2H2_sf"/>
</dbReference>
<keyword evidence="2 8" id="KW-0479">Metal-binding</keyword>
<reference evidence="12" key="2">
    <citation type="submission" date="2025-05" db="UniProtKB">
        <authorList>
            <consortium name="EnsemblMetazoa"/>
        </authorList>
    </citation>
    <scope>IDENTIFICATION</scope>
    <source>
        <strain evidence="12">Foshan</strain>
    </source>
</reference>
<evidence type="ECO:0000256" key="2">
    <source>
        <dbReference type="ARBA" id="ARBA00022723"/>
    </source>
</evidence>
<dbReference type="Pfam" id="PF00096">
    <property type="entry name" value="zf-C2H2"/>
    <property type="match status" value="4"/>
</dbReference>
<evidence type="ECO:0000256" key="9">
    <source>
        <dbReference type="SAM" id="MobiDB-lite"/>
    </source>
</evidence>
<evidence type="ECO:0000256" key="4">
    <source>
        <dbReference type="ARBA" id="ARBA00022771"/>
    </source>
</evidence>
<feature type="region of interest" description="Disordered" evidence="9">
    <location>
        <begin position="653"/>
        <end position="689"/>
    </location>
</feature>
<feature type="domain" description="C2H2-type" evidence="10">
    <location>
        <begin position="497"/>
        <end position="520"/>
    </location>
</feature>
<sequence>MTIFKLERFPHVCRTCLQPKTAAKPMTELNEHSSIEPDTKLDDVLDDFTFPVPADLKHLIPSAICDRCLEQLNQFLAYRKRLNYLLKFMFGLALVKRADTSALEELFKEKDYVLALLKELNVLEGDVEVGLNELLEEFPQYDIDSMPDVKNEGRDGVDSSIREVMESALIKVEVDDTGMIVEYLESAVKRRRGRPKAIKKEDKPKRKPGRPKKATDESDEDDQPLKRLKLEALKASQGGEITGEEEHLVLDENDMIEERLSNASEHFADQDLSEMLENTDEHIQDLDDDDSEGDFQLDESLVRPSKPRNKHGKRSPPKSERRSELMHCDKCKFKTYYPHTYDLHMDKHYRREMYPNLQRCKRCDLHFESKKELDKHKRLEHRDFMCDTCGLSFEQKFALETHRKRHESVRQFKCEYCPMEYYTRPEMLLHVKQAHLNAFEVKCPDCGLSFKTKSTLNQHVKTHTNQRTHTCSVCGYGFKSYTHLNRHVKSVHQDVRFKCDHCEISYGRKDKLRMHMEKTHNIQTYFVCDICLQSYNSKDKLDDHKVHHENPKPLQCGVCLAAHVTQEEFEQHLCITYKDSYVCCNRDFKYHFYYNKHMFLAHGMKTNVRVKPTGGLLLGQVRALRKQAERCPRCEQEFATRNLKKQHMLSCRGPNTAATTTSIGETSDTAEGAGSVVSVQPPVPPTTTTAGVETTYEIEYIDNYDPDEDGETMQRLEIV</sequence>
<evidence type="ECO:0000256" key="3">
    <source>
        <dbReference type="ARBA" id="ARBA00022737"/>
    </source>
</evidence>
<accession>A0ABM1Z790</accession>
<feature type="binding site" evidence="8">
    <location>
        <position position="13"/>
    </location>
    <ligand>
        <name>Zn(2+)</name>
        <dbReference type="ChEBI" id="CHEBI:29105"/>
    </ligand>
</feature>
<evidence type="ECO:0000259" key="11">
    <source>
        <dbReference type="PROSITE" id="PS51915"/>
    </source>
</evidence>
<evidence type="ECO:0000256" key="5">
    <source>
        <dbReference type="ARBA" id="ARBA00022833"/>
    </source>
</evidence>
<reference evidence="13" key="1">
    <citation type="journal article" date="2015" name="Proc. Natl. Acad. Sci. U.S.A.">
        <title>Genome sequence of the Asian Tiger mosquito, Aedes albopictus, reveals insights into its biology, genetics, and evolution.</title>
        <authorList>
            <person name="Chen X.G."/>
            <person name="Jiang X."/>
            <person name="Gu J."/>
            <person name="Xu M."/>
            <person name="Wu Y."/>
            <person name="Deng Y."/>
            <person name="Zhang C."/>
            <person name="Bonizzoni M."/>
            <person name="Dermauw W."/>
            <person name="Vontas J."/>
            <person name="Armbruster P."/>
            <person name="Huang X."/>
            <person name="Yang Y."/>
            <person name="Zhang H."/>
            <person name="He W."/>
            <person name="Peng H."/>
            <person name="Liu Y."/>
            <person name="Wu K."/>
            <person name="Chen J."/>
            <person name="Lirakis M."/>
            <person name="Topalis P."/>
            <person name="Van Leeuwen T."/>
            <person name="Hall A.B."/>
            <person name="Jiang X."/>
            <person name="Thorpe C."/>
            <person name="Mueller R.L."/>
            <person name="Sun C."/>
            <person name="Waterhouse R.M."/>
            <person name="Yan G."/>
            <person name="Tu Z.J."/>
            <person name="Fang X."/>
            <person name="James A.A."/>
        </authorList>
    </citation>
    <scope>NUCLEOTIDE SEQUENCE [LARGE SCALE GENOMIC DNA]</scope>
    <source>
        <strain evidence="13">Foshan</strain>
    </source>
</reference>
<dbReference type="Pfam" id="PF07776">
    <property type="entry name" value="zf-AD"/>
    <property type="match status" value="1"/>
</dbReference>
<evidence type="ECO:0000256" key="8">
    <source>
        <dbReference type="PROSITE-ProRule" id="PRU01263"/>
    </source>
</evidence>
<feature type="domain" description="C2H2-type" evidence="10">
    <location>
        <begin position="469"/>
        <end position="497"/>
    </location>
</feature>
<dbReference type="GeneID" id="109409933"/>
<keyword evidence="6" id="KW-0539">Nucleus</keyword>
<evidence type="ECO:0000313" key="13">
    <source>
        <dbReference type="Proteomes" id="UP000069940"/>
    </source>
</evidence>
<dbReference type="EnsemblMetazoa" id="AALFPA23_015695.R22883">
    <property type="protein sequence ID" value="AALFPA23_015695.P22883"/>
    <property type="gene ID" value="AALFPA23_015695"/>
</dbReference>
<dbReference type="Proteomes" id="UP000069940">
    <property type="component" value="Unassembled WGS sequence"/>
</dbReference>
<name>A0ABM1Z790_AEDAL</name>